<dbReference type="SUPFAM" id="SSF53474">
    <property type="entry name" value="alpha/beta-Hydrolases"/>
    <property type="match status" value="1"/>
</dbReference>
<dbReference type="EMBL" id="SRYR01000001">
    <property type="protein sequence ID" value="TGY44147.1"/>
    <property type="molecule type" value="Genomic_DNA"/>
</dbReference>
<sequence>MKKLVKGIKAFIALFLLVIISFLIYYKGSILLILDIYRDLKDSNKSIETLGVLTGYEASNSMEVKHLKYKKSKSKDVYLDLYLSSNTEKASPVLIYVHGGSWIYGDNTIPIGLEPIINAFNNRGFTIISLSYELLDDSNIDLKDPITDVKDAIRWVYKNKDEYNFDTKDIGLLGISSGAHLSLMAAYTDDEAFKGDNNLSSYSSKVKYVIDIFGPTNLSTLDFSYLNLNNRKIKKLINSNEELDKYSPINYITNKAPDTLIVHSIEDELVPYKNSEELYNNLLSNSINTKLITFSKGSHFFSDFNKNEVFMAIIKVLNFLTSNTSL</sequence>
<evidence type="ECO:0000256" key="1">
    <source>
        <dbReference type="ARBA" id="ARBA00022801"/>
    </source>
</evidence>
<dbReference type="InterPro" id="IPR029058">
    <property type="entry name" value="AB_hydrolase_fold"/>
</dbReference>
<gene>
    <name evidence="4" type="ORF">E5347_04850</name>
</gene>
<dbReference type="InterPro" id="IPR049492">
    <property type="entry name" value="BD-FAE-like_dom"/>
</dbReference>
<keyword evidence="2" id="KW-1133">Transmembrane helix</keyword>
<organism evidence="4 5">
    <name type="scientific">Clostridium sartagoforme</name>
    <dbReference type="NCBI Taxonomy" id="84031"/>
    <lineage>
        <taxon>Bacteria</taxon>
        <taxon>Bacillati</taxon>
        <taxon>Bacillota</taxon>
        <taxon>Clostridia</taxon>
        <taxon>Eubacteriales</taxon>
        <taxon>Clostridiaceae</taxon>
        <taxon>Clostridium</taxon>
    </lineage>
</organism>
<dbReference type="Gene3D" id="3.40.50.1820">
    <property type="entry name" value="alpha/beta hydrolase"/>
    <property type="match status" value="1"/>
</dbReference>
<dbReference type="PANTHER" id="PTHR48081:SF13">
    <property type="entry name" value="ALPHA_BETA HYDROLASE"/>
    <property type="match status" value="1"/>
</dbReference>
<dbReference type="Proteomes" id="UP000306888">
    <property type="component" value="Unassembled WGS sequence"/>
</dbReference>
<keyword evidence="2" id="KW-0472">Membrane</keyword>
<evidence type="ECO:0000313" key="4">
    <source>
        <dbReference type="EMBL" id="TGY44147.1"/>
    </source>
</evidence>
<evidence type="ECO:0000259" key="3">
    <source>
        <dbReference type="Pfam" id="PF20434"/>
    </source>
</evidence>
<dbReference type="AlphaFoldDB" id="A0A4S2DP11"/>
<keyword evidence="2" id="KW-0812">Transmembrane</keyword>
<feature type="domain" description="BD-FAE-like" evidence="3">
    <location>
        <begin position="79"/>
        <end position="282"/>
    </location>
</feature>
<protein>
    <submittedName>
        <fullName evidence="4">Alpha/beta hydrolase</fullName>
    </submittedName>
</protein>
<dbReference type="Pfam" id="PF20434">
    <property type="entry name" value="BD-FAE"/>
    <property type="match status" value="1"/>
</dbReference>
<reference evidence="4 5" key="1">
    <citation type="submission" date="2019-04" db="EMBL/GenBank/DDBJ databases">
        <title>Microbes associate with the intestines of laboratory mice.</title>
        <authorList>
            <person name="Navarre W."/>
            <person name="Wong E."/>
            <person name="Huang K."/>
            <person name="Tropini C."/>
            <person name="Ng K."/>
            <person name="Yu B."/>
        </authorList>
    </citation>
    <scope>NUCLEOTIDE SEQUENCE [LARGE SCALE GENOMIC DNA]</scope>
    <source>
        <strain evidence="4 5">NM50_B9-20</strain>
    </source>
</reference>
<dbReference type="OrthoDB" id="24847at2"/>
<proteinExistence type="predicted"/>
<keyword evidence="5" id="KW-1185">Reference proteome</keyword>
<feature type="transmembrane region" description="Helical" evidence="2">
    <location>
        <begin position="12"/>
        <end position="34"/>
    </location>
</feature>
<dbReference type="RefSeq" id="WP_136005148.1">
    <property type="nucleotide sequence ID" value="NZ_SRYR01000001.1"/>
</dbReference>
<comment type="caution">
    <text evidence="4">The sequence shown here is derived from an EMBL/GenBank/DDBJ whole genome shotgun (WGS) entry which is preliminary data.</text>
</comment>
<name>A0A4S2DP11_9CLOT</name>
<evidence type="ECO:0000256" key="2">
    <source>
        <dbReference type="SAM" id="Phobius"/>
    </source>
</evidence>
<dbReference type="PANTHER" id="PTHR48081">
    <property type="entry name" value="AB HYDROLASE SUPERFAMILY PROTEIN C4A8.06C"/>
    <property type="match status" value="1"/>
</dbReference>
<accession>A0A4S2DP11</accession>
<evidence type="ECO:0000313" key="5">
    <source>
        <dbReference type="Proteomes" id="UP000306888"/>
    </source>
</evidence>
<keyword evidence="1 4" id="KW-0378">Hydrolase</keyword>
<dbReference type="GO" id="GO:0016787">
    <property type="term" value="F:hydrolase activity"/>
    <property type="evidence" value="ECO:0007669"/>
    <property type="project" value="UniProtKB-KW"/>
</dbReference>
<dbReference type="InterPro" id="IPR050300">
    <property type="entry name" value="GDXG_lipolytic_enzyme"/>
</dbReference>